<dbReference type="AlphaFoldDB" id="A0A2U0ULI8"/>
<accession>A0A2U0ULI8</accession>
<reference evidence="2 3" key="1">
    <citation type="submission" date="2018-05" db="EMBL/GenBank/DDBJ databases">
        <title>Genomic Encyclopedia of Type Strains, Phase IV (KMG-IV): sequencing the most valuable type-strain genomes for metagenomic binning, comparative biology and taxonomic classification.</title>
        <authorList>
            <person name="Goeker M."/>
        </authorList>
    </citation>
    <scope>NUCLEOTIDE SEQUENCE [LARGE SCALE GENOMIC DNA]</scope>
    <source>
        <strain evidence="2 3">DSM 100333</strain>
    </source>
</reference>
<dbReference type="EMBL" id="QENY01000002">
    <property type="protein sequence ID" value="PVX58496.1"/>
    <property type="molecule type" value="Genomic_DNA"/>
</dbReference>
<protein>
    <submittedName>
        <fullName evidence="2">Acetyltransferase (GNAT) family protein</fullName>
    </submittedName>
</protein>
<sequence>MATYQTQLYTSGEKLPHLNSRNFFHSPELFHIIEKTPGQKPYMVVATNAKGQVVGHVLAIIRRRGSLLPPMLYTQGRVFGEGEYADDVDQEEVFGVLLRALTRKLRRKLCFYIEFSHLSRKMFGYRYFRQNTYFPVRWQEVHNSLHSKTPIERISKKALVRINHAYTMGVTTREAANVDEARRLHKLIHDFYRFKPRRLIPPEKQFVEFFKSDNARLFVTLYKGKIIGGCVCAYSEGKAFLWYLASKRKRYAYLHPNMITIWQAINYAWENNYAHFYFLDVGLPYPQSPLRDFILRFGGKPVSNYRWFRFSISFINKIIAWYYQE</sequence>
<gene>
    <name evidence="2" type="ORF">C7379_10214</name>
</gene>
<comment type="caution">
    <text evidence="2">The sequence shown here is derived from an EMBL/GenBank/DDBJ whole genome shotgun (WGS) entry which is preliminary data.</text>
</comment>
<dbReference type="Proteomes" id="UP000245870">
    <property type="component" value="Unassembled WGS sequence"/>
</dbReference>
<dbReference type="InterPro" id="IPR038740">
    <property type="entry name" value="BioF2-like_GNAT_dom"/>
</dbReference>
<evidence type="ECO:0000313" key="3">
    <source>
        <dbReference type="Proteomes" id="UP000245870"/>
    </source>
</evidence>
<dbReference type="Pfam" id="PF13480">
    <property type="entry name" value="Acetyltransf_6"/>
    <property type="match status" value="1"/>
</dbReference>
<proteinExistence type="predicted"/>
<dbReference type="Gene3D" id="3.40.630.30">
    <property type="match status" value="1"/>
</dbReference>
<name>A0A2U0ULI8_9BACT</name>
<evidence type="ECO:0000313" key="2">
    <source>
        <dbReference type="EMBL" id="PVX58496.1"/>
    </source>
</evidence>
<keyword evidence="3" id="KW-1185">Reference proteome</keyword>
<feature type="domain" description="BioF2-like acetyltransferase" evidence="1">
    <location>
        <begin position="170"/>
        <end position="280"/>
    </location>
</feature>
<dbReference type="InterPro" id="IPR016181">
    <property type="entry name" value="Acyl_CoA_acyltransferase"/>
</dbReference>
<dbReference type="GO" id="GO:0016740">
    <property type="term" value="F:transferase activity"/>
    <property type="evidence" value="ECO:0007669"/>
    <property type="project" value="UniProtKB-KW"/>
</dbReference>
<dbReference type="RefSeq" id="WP_116615610.1">
    <property type="nucleotide sequence ID" value="NZ_QENY01000002.1"/>
</dbReference>
<dbReference type="OrthoDB" id="934591at2"/>
<organism evidence="2 3">
    <name type="scientific">Hallella colorans</name>
    <dbReference type="NCBI Taxonomy" id="1703337"/>
    <lineage>
        <taxon>Bacteria</taxon>
        <taxon>Pseudomonadati</taxon>
        <taxon>Bacteroidota</taxon>
        <taxon>Bacteroidia</taxon>
        <taxon>Bacteroidales</taxon>
        <taxon>Prevotellaceae</taxon>
        <taxon>Hallella</taxon>
    </lineage>
</organism>
<dbReference type="SUPFAM" id="SSF55729">
    <property type="entry name" value="Acyl-CoA N-acyltransferases (Nat)"/>
    <property type="match status" value="1"/>
</dbReference>
<keyword evidence="2" id="KW-0808">Transferase</keyword>
<evidence type="ECO:0000259" key="1">
    <source>
        <dbReference type="Pfam" id="PF13480"/>
    </source>
</evidence>